<protein>
    <submittedName>
        <fullName evidence="1">Uncharacterized protein</fullName>
    </submittedName>
</protein>
<dbReference type="EMBL" id="JAODUP010000018">
    <property type="protein sequence ID" value="KAK2168305.1"/>
    <property type="molecule type" value="Genomic_DNA"/>
</dbReference>
<evidence type="ECO:0000313" key="2">
    <source>
        <dbReference type="Proteomes" id="UP001208570"/>
    </source>
</evidence>
<keyword evidence="2" id="KW-1185">Reference proteome</keyword>
<dbReference type="PANTHER" id="PTHR48465">
    <property type="entry name" value="PROTEIN SSUH2 HOMOLOG"/>
    <property type="match status" value="1"/>
</dbReference>
<name>A0AAD9KBY8_9ANNE</name>
<evidence type="ECO:0000313" key="1">
    <source>
        <dbReference type="EMBL" id="KAK2168305.1"/>
    </source>
</evidence>
<dbReference type="InterPro" id="IPR052789">
    <property type="entry name" value="SSUH2_homolog"/>
</dbReference>
<reference evidence="1" key="1">
    <citation type="journal article" date="2023" name="Mol. Biol. Evol.">
        <title>Third-Generation Sequencing Reveals the Adaptive Role of the Epigenome in Three Deep-Sea Polychaetes.</title>
        <authorList>
            <person name="Perez M."/>
            <person name="Aroh O."/>
            <person name="Sun Y."/>
            <person name="Lan Y."/>
            <person name="Juniper S.K."/>
            <person name="Young C.R."/>
            <person name="Angers B."/>
            <person name="Qian P.Y."/>
        </authorList>
    </citation>
    <scope>NUCLEOTIDE SEQUENCE</scope>
    <source>
        <strain evidence="1">P08H-3</strain>
    </source>
</reference>
<organism evidence="1 2">
    <name type="scientific">Paralvinella palmiformis</name>
    <dbReference type="NCBI Taxonomy" id="53620"/>
    <lineage>
        <taxon>Eukaryota</taxon>
        <taxon>Metazoa</taxon>
        <taxon>Spiralia</taxon>
        <taxon>Lophotrochozoa</taxon>
        <taxon>Annelida</taxon>
        <taxon>Polychaeta</taxon>
        <taxon>Sedentaria</taxon>
        <taxon>Canalipalpata</taxon>
        <taxon>Terebellida</taxon>
        <taxon>Terebelliformia</taxon>
        <taxon>Alvinellidae</taxon>
        <taxon>Paralvinella</taxon>
    </lineage>
</organism>
<proteinExistence type="predicted"/>
<dbReference type="Proteomes" id="UP001208570">
    <property type="component" value="Unassembled WGS sequence"/>
</dbReference>
<gene>
    <name evidence="1" type="ORF">LSH36_18g06018</name>
</gene>
<dbReference type="PANTHER" id="PTHR48465:SF1">
    <property type="entry name" value="PROTEIN SSUH2 HOMOLOG"/>
    <property type="match status" value="1"/>
</dbReference>
<comment type="caution">
    <text evidence="1">The sequence shown here is derived from an EMBL/GenBank/DDBJ whole genome shotgun (WGS) entry which is preliminary data.</text>
</comment>
<accession>A0AAD9KBY8</accession>
<dbReference type="AlphaFoldDB" id="A0AAD9KBY8"/>
<sequence>METGLPGKCVKKARGVIAFEEEAPLVYPLNHFPDAAVNRTSQTMVNAHRTKWPTEKMLSQHHVVRMIPITEVHYLWKNKQSSYFVYGSDHLVYAPRYPQRCCWTCSIL</sequence>